<evidence type="ECO:0000313" key="3">
    <source>
        <dbReference type="Proteomes" id="UP000277580"/>
    </source>
</evidence>
<sequence>MATPIDRLTMTSALLAKEDYVQADASSNIATLEAALTTLSTKRTNINLRCVKLRVTLTRLTVGRYQARVSQQQELEERLAREIVAGESEIKVHLMRLEALKKNVATVEAFLKKAREKAAREKATREKAPAGPARPEVKRRPEAPKTEEQKAAELLKEAIQRKREIAGIAEAIARYEFEDGYGGRYI</sequence>
<evidence type="ECO:0000313" key="2">
    <source>
        <dbReference type="EMBL" id="RPB06980.1"/>
    </source>
</evidence>
<name>A0A3N4K8X4_9PEZI</name>
<feature type="compositionally biased region" description="Basic and acidic residues" evidence="1">
    <location>
        <begin position="135"/>
        <end position="150"/>
    </location>
</feature>
<accession>A0A3N4K8X4</accession>
<proteinExistence type="predicted"/>
<dbReference type="OrthoDB" id="5410845at2759"/>
<feature type="compositionally biased region" description="Basic and acidic residues" evidence="1">
    <location>
        <begin position="118"/>
        <end position="128"/>
    </location>
</feature>
<feature type="region of interest" description="Disordered" evidence="1">
    <location>
        <begin position="118"/>
        <end position="150"/>
    </location>
</feature>
<keyword evidence="3" id="KW-1185">Reference proteome</keyword>
<reference evidence="2 3" key="1">
    <citation type="journal article" date="2018" name="Nat. Ecol. Evol.">
        <title>Pezizomycetes genomes reveal the molecular basis of ectomycorrhizal truffle lifestyle.</title>
        <authorList>
            <person name="Murat C."/>
            <person name="Payen T."/>
            <person name="Noel B."/>
            <person name="Kuo A."/>
            <person name="Morin E."/>
            <person name="Chen J."/>
            <person name="Kohler A."/>
            <person name="Krizsan K."/>
            <person name="Balestrini R."/>
            <person name="Da Silva C."/>
            <person name="Montanini B."/>
            <person name="Hainaut M."/>
            <person name="Levati E."/>
            <person name="Barry K.W."/>
            <person name="Belfiori B."/>
            <person name="Cichocki N."/>
            <person name="Clum A."/>
            <person name="Dockter R.B."/>
            <person name="Fauchery L."/>
            <person name="Guy J."/>
            <person name="Iotti M."/>
            <person name="Le Tacon F."/>
            <person name="Lindquist E.A."/>
            <person name="Lipzen A."/>
            <person name="Malagnac F."/>
            <person name="Mello A."/>
            <person name="Molinier V."/>
            <person name="Miyauchi S."/>
            <person name="Poulain J."/>
            <person name="Riccioni C."/>
            <person name="Rubini A."/>
            <person name="Sitrit Y."/>
            <person name="Splivallo R."/>
            <person name="Traeger S."/>
            <person name="Wang M."/>
            <person name="Zifcakova L."/>
            <person name="Wipf D."/>
            <person name="Zambonelli A."/>
            <person name="Paolocci F."/>
            <person name="Nowrousian M."/>
            <person name="Ottonello S."/>
            <person name="Baldrian P."/>
            <person name="Spatafora J.W."/>
            <person name="Henrissat B."/>
            <person name="Nagy L.G."/>
            <person name="Aury J.M."/>
            <person name="Wincker P."/>
            <person name="Grigoriev I.V."/>
            <person name="Bonfante P."/>
            <person name="Martin F.M."/>
        </authorList>
    </citation>
    <scope>NUCLEOTIDE SEQUENCE [LARGE SCALE GENOMIC DNA]</scope>
    <source>
        <strain evidence="2 3">CCBAS932</strain>
    </source>
</reference>
<dbReference type="InParanoid" id="A0A3N4K8X4"/>
<gene>
    <name evidence="2" type="ORF">P167DRAFT_540466</name>
</gene>
<dbReference type="AlphaFoldDB" id="A0A3N4K8X4"/>
<dbReference type="Proteomes" id="UP000277580">
    <property type="component" value="Unassembled WGS sequence"/>
</dbReference>
<evidence type="ECO:0000256" key="1">
    <source>
        <dbReference type="SAM" id="MobiDB-lite"/>
    </source>
</evidence>
<organism evidence="2 3">
    <name type="scientific">Morchella conica CCBAS932</name>
    <dbReference type="NCBI Taxonomy" id="1392247"/>
    <lineage>
        <taxon>Eukaryota</taxon>
        <taxon>Fungi</taxon>
        <taxon>Dikarya</taxon>
        <taxon>Ascomycota</taxon>
        <taxon>Pezizomycotina</taxon>
        <taxon>Pezizomycetes</taxon>
        <taxon>Pezizales</taxon>
        <taxon>Morchellaceae</taxon>
        <taxon>Morchella</taxon>
    </lineage>
</organism>
<protein>
    <submittedName>
        <fullName evidence="2">Uncharacterized protein</fullName>
    </submittedName>
</protein>
<dbReference type="EMBL" id="ML119202">
    <property type="protein sequence ID" value="RPB06980.1"/>
    <property type="molecule type" value="Genomic_DNA"/>
</dbReference>